<name>A0AAW4DMR7_9LACO</name>
<proteinExistence type="predicted"/>
<dbReference type="Proteomes" id="UP001194414">
    <property type="component" value="Unassembled WGS sequence"/>
</dbReference>
<dbReference type="EMBL" id="JACCPP010000022">
    <property type="protein sequence ID" value="MBI1708229.1"/>
    <property type="molecule type" value="Genomic_DNA"/>
</dbReference>
<sequence length="145" mass="15655">MADIKFMNLSENGNPALTDSLLIGNSDSGLKRVTLDTLKNTVAPAINKPLVIVKSTPINFADFSANGFASVTAQNVNNYTFLCWLSITPVNSSVHPKVSDPTSSSSQAWLDNPNADWQTLSGEHSSGKNPWFNAYAIYVSDSVMK</sequence>
<dbReference type="RefSeq" id="WP_198566560.1">
    <property type="nucleotide sequence ID" value="NZ_JACCPP010000022.1"/>
</dbReference>
<reference evidence="1" key="1">
    <citation type="submission" date="2020-07" db="EMBL/GenBank/DDBJ databases">
        <title>Comparative genomics analyses of Lactobacillus crispatus isolated from different ecological niches.</title>
        <authorList>
            <person name="Mancino W."/>
            <person name="Mancabelli L."/>
            <person name="Lugli G.A."/>
            <person name="Milani C."/>
            <person name="Viappiani A."/>
            <person name="Anzalone R."/>
            <person name="Longhi G."/>
            <person name="Ventura M."/>
            <person name="Turroni F."/>
        </authorList>
    </citation>
    <scope>NUCLEOTIDE SEQUENCE</scope>
    <source>
        <strain evidence="1">LB65</strain>
    </source>
</reference>
<protein>
    <submittedName>
        <fullName evidence="1">Uncharacterized protein</fullName>
    </submittedName>
</protein>
<evidence type="ECO:0000313" key="2">
    <source>
        <dbReference type="Proteomes" id="UP001194414"/>
    </source>
</evidence>
<comment type="caution">
    <text evidence="1">The sequence shown here is derived from an EMBL/GenBank/DDBJ whole genome shotgun (WGS) entry which is preliminary data.</text>
</comment>
<gene>
    <name evidence="1" type="ORF">HYQ56_1213</name>
</gene>
<organism evidence="1 2">
    <name type="scientific">Lactobacillus crispatus</name>
    <dbReference type="NCBI Taxonomy" id="47770"/>
    <lineage>
        <taxon>Bacteria</taxon>
        <taxon>Bacillati</taxon>
        <taxon>Bacillota</taxon>
        <taxon>Bacilli</taxon>
        <taxon>Lactobacillales</taxon>
        <taxon>Lactobacillaceae</taxon>
        <taxon>Lactobacillus</taxon>
    </lineage>
</organism>
<accession>A0AAW4DMR7</accession>
<evidence type="ECO:0000313" key="1">
    <source>
        <dbReference type="EMBL" id="MBI1708229.1"/>
    </source>
</evidence>
<dbReference type="AlphaFoldDB" id="A0AAW4DMR7"/>